<evidence type="ECO:0000256" key="10">
    <source>
        <dbReference type="SAM" id="MobiDB-lite"/>
    </source>
</evidence>
<feature type="binding site" evidence="9">
    <location>
        <position position="325"/>
    </location>
    <ligand>
        <name>ATP</name>
        <dbReference type="ChEBI" id="CHEBI:30616"/>
    </ligand>
</feature>
<dbReference type="SUPFAM" id="SSF55874">
    <property type="entry name" value="ATPase domain of HSP90 chaperone/DNA topoisomerase II/histidine kinase"/>
    <property type="match status" value="1"/>
</dbReference>
<dbReference type="Gene3D" id="3.30.565.10">
    <property type="entry name" value="Histidine kinase-like ATPase, C-terminal domain"/>
    <property type="match status" value="1"/>
</dbReference>
<evidence type="ECO:0000256" key="9">
    <source>
        <dbReference type="PIRSR" id="PIRSR002583-1"/>
    </source>
</evidence>
<dbReference type="FunFam" id="3.30.565.10:FF:000009">
    <property type="entry name" value="Molecular chaperone HtpG"/>
    <property type="match status" value="1"/>
</dbReference>
<protein>
    <recommendedName>
        <fullName evidence="8">Chaperone protein HtpG</fullName>
    </recommendedName>
    <alternativeName>
        <fullName evidence="8">Heat shock protein HtpG</fullName>
    </alternativeName>
    <alternativeName>
        <fullName evidence="8">High temperature protein G</fullName>
    </alternativeName>
</protein>
<dbReference type="GO" id="GO:0016887">
    <property type="term" value="F:ATP hydrolysis activity"/>
    <property type="evidence" value="ECO:0007669"/>
    <property type="project" value="InterPro"/>
</dbReference>
<sequence length="636" mass="72498">MNEKTAPEKFTFQAEIKKLLDLLSHSLYQNREIAIRELISNASDALDKFRFISLTDESAKDDQPLEIRLEPDSENRVLAITDNGVGMTHDELIENIGTIAHSGSLDFLSKAAGDQKEEVSLIGKFGVGFYSAFMLADKVEVLTRSYQDETGYKWESDGTGSFTIESQADLQRGTSIRLHLRKDLDEYTDDTRLKFILKKYSTFVPYPIKIGEELVNDQKPIWIEPKNQLTQEQYDGFYQYLAHNGEDSARWHLHLSSDSPFQFHCILYCPQNNMELMGFGRTEHGISLCAKRILVQNDNRDLLPEYLRFLYGLVDSADLPLNISRESLQDNTVFRKIKKVLTKRVLSHLASIAKDDEEKYLEFYRQFGSVLREGIGTDFENRDALAKLLRFPSSKGSSESELFSLEAYLERAGEDQKQIYYLGGNDFNTIARNPNLEIFRKKGIEVFYLEDPMDEIVLSNLAKFSDHDIVSIDSSDVKLPGEEKADDDSEESAEKKEETKEPATPEFEKVLSLFQEELKEDVESVTKSDRLTDSPCCLVMPEGAISSQLQKVLSMGNKDFPTTKRILEINPDAELIKRLCTLSSNNDQHAFIKQCGRQLFWNVSLMTGIATSPEQITENIQSMMEELAQKRSPIIT</sequence>
<dbReference type="Gene3D" id="1.20.120.790">
    <property type="entry name" value="Heat shock protein 90, C-terminal domain"/>
    <property type="match status" value="1"/>
</dbReference>
<evidence type="ECO:0000256" key="3">
    <source>
        <dbReference type="ARBA" id="ARBA00022490"/>
    </source>
</evidence>
<accession>A0A3D3R8X5</accession>
<dbReference type="NCBIfam" id="NF003555">
    <property type="entry name" value="PRK05218.1"/>
    <property type="match status" value="1"/>
</dbReference>
<dbReference type="AlphaFoldDB" id="A0A3D3R8X5"/>
<dbReference type="SMART" id="SM00387">
    <property type="entry name" value="HATPase_c"/>
    <property type="match status" value="1"/>
</dbReference>
<evidence type="ECO:0000256" key="8">
    <source>
        <dbReference type="HAMAP-Rule" id="MF_00505"/>
    </source>
</evidence>
<comment type="function">
    <text evidence="8">Molecular chaperone. Has ATPase activity.</text>
</comment>
<comment type="caution">
    <text evidence="8">Lacks conserved residue(s) required for the propagation of feature annotation.</text>
</comment>
<comment type="caution">
    <text evidence="12">The sequence shown here is derived from an EMBL/GenBank/DDBJ whole genome shotgun (WGS) entry which is preliminary data.</text>
</comment>
<keyword evidence="5 8" id="KW-0067">ATP-binding</keyword>
<evidence type="ECO:0000259" key="11">
    <source>
        <dbReference type="SMART" id="SM00387"/>
    </source>
</evidence>
<dbReference type="GO" id="GO:0051082">
    <property type="term" value="F:unfolded protein binding"/>
    <property type="evidence" value="ECO:0007669"/>
    <property type="project" value="UniProtKB-UniRule"/>
</dbReference>
<dbReference type="Pfam" id="PF13589">
    <property type="entry name" value="HATPase_c_3"/>
    <property type="match status" value="1"/>
</dbReference>
<feature type="binding site" evidence="9">
    <location>
        <begin position="102"/>
        <end position="103"/>
    </location>
    <ligand>
        <name>ATP</name>
        <dbReference type="ChEBI" id="CHEBI:30616"/>
    </ligand>
</feature>
<dbReference type="SUPFAM" id="SSF54211">
    <property type="entry name" value="Ribosomal protein S5 domain 2-like"/>
    <property type="match status" value="1"/>
</dbReference>
<dbReference type="PRINTS" id="PR00775">
    <property type="entry name" value="HEATSHOCK90"/>
</dbReference>
<feature type="region of interest" description="Disordered" evidence="10">
    <location>
        <begin position="475"/>
        <end position="504"/>
    </location>
</feature>
<evidence type="ECO:0000256" key="4">
    <source>
        <dbReference type="ARBA" id="ARBA00022741"/>
    </source>
</evidence>
<evidence type="ECO:0000256" key="7">
    <source>
        <dbReference type="ARBA" id="ARBA00023186"/>
    </source>
</evidence>
<comment type="subcellular location">
    <subcellularLocation>
        <location evidence="1 8">Cytoplasm</location>
    </subcellularLocation>
</comment>
<dbReference type="EMBL" id="DQAY01000101">
    <property type="protein sequence ID" value="HCO24542.1"/>
    <property type="molecule type" value="Genomic_DNA"/>
</dbReference>
<feature type="compositionally biased region" description="Basic and acidic residues" evidence="10">
    <location>
        <begin position="492"/>
        <end position="504"/>
    </location>
</feature>
<dbReference type="Gene3D" id="3.30.230.80">
    <property type="match status" value="1"/>
</dbReference>
<feature type="binding site" evidence="9">
    <location>
        <position position="82"/>
    </location>
    <ligand>
        <name>ATP</name>
        <dbReference type="ChEBI" id="CHEBI:30616"/>
    </ligand>
</feature>
<evidence type="ECO:0000256" key="5">
    <source>
        <dbReference type="ARBA" id="ARBA00022840"/>
    </source>
</evidence>
<feature type="region of interest" description="A; substrate-binding" evidence="8">
    <location>
        <begin position="1"/>
        <end position="325"/>
    </location>
</feature>
<evidence type="ECO:0000313" key="12">
    <source>
        <dbReference type="EMBL" id="HCO24542.1"/>
    </source>
</evidence>
<dbReference type="Pfam" id="PF00183">
    <property type="entry name" value="HSP90"/>
    <property type="match status" value="1"/>
</dbReference>
<comment type="subunit">
    <text evidence="8">Homodimer.</text>
</comment>
<dbReference type="InterPro" id="IPR001404">
    <property type="entry name" value="Hsp90_fam"/>
</dbReference>
<organism evidence="12 13">
    <name type="scientific">Gimesia maris</name>
    <dbReference type="NCBI Taxonomy" id="122"/>
    <lineage>
        <taxon>Bacteria</taxon>
        <taxon>Pseudomonadati</taxon>
        <taxon>Planctomycetota</taxon>
        <taxon>Planctomycetia</taxon>
        <taxon>Planctomycetales</taxon>
        <taxon>Planctomycetaceae</taxon>
        <taxon>Gimesia</taxon>
    </lineage>
</organism>
<evidence type="ECO:0000256" key="6">
    <source>
        <dbReference type="ARBA" id="ARBA00023016"/>
    </source>
</evidence>
<dbReference type="PIRSF" id="PIRSF002583">
    <property type="entry name" value="Hsp90"/>
    <property type="match status" value="1"/>
</dbReference>
<dbReference type="HAMAP" id="MF_00505">
    <property type="entry name" value="HSP90"/>
    <property type="match status" value="1"/>
</dbReference>
<evidence type="ECO:0000313" key="13">
    <source>
        <dbReference type="Proteomes" id="UP000263642"/>
    </source>
</evidence>
<keyword evidence="4 8" id="KW-0547">Nucleotide-binding</keyword>
<gene>
    <name evidence="8" type="primary">htpG</name>
    <name evidence="12" type="ORF">DIT97_16485</name>
</gene>
<feature type="binding site" evidence="9">
    <location>
        <position position="87"/>
    </location>
    <ligand>
        <name>ATP</name>
        <dbReference type="ChEBI" id="CHEBI:30616"/>
    </ligand>
</feature>
<dbReference type="InterPro" id="IPR037196">
    <property type="entry name" value="HSP90_C"/>
</dbReference>
<feature type="binding site" evidence="9">
    <location>
        <position position="95"/>
    </location>
    <ligand>
        <name>ATP</name>
        <dbReference type="ChEBI" id="CHEBI:30616"/>
    </ligand>
</feature>
<dbReference type="InterPro" id="IPR003594">
    <property type="entry name" value="HATPase_dom"/>
</dbReference>
<dbReference type="GO" id="GO:0140662">
    <property type="term" value="F:ATP-dependent protein folding chaperone"/>
    <property type="evidence" value="ECO:0007669"/>
    <property type="project" value="InterPro"/>
</dbReference>
<dbReference type="SUPFAM" id="SSF110942">
    <property type="entry name" value="HSP90 C-terminal domain"/>
    <property type="match status" value="1"/>
</dbReference>
<dbReference type="PANTHER" id="PTHR11528">
    <property type="entry name" value="HEAT SHOCK PROTEIN 90 FAMILY MEMBER"/>
    <property type="match status" value="1"/>
</dbReference>
<dbReference type="GO" id="GO:0005737">
    <property type="term" value="C:cytoplasm"/>
    <property type="evidence" value="ECO:0007669"/>
    <property type="project" value="UniProtKB-SubCell"/>
</dbReference>
<feature type="binding site" evidence="9">
    <location>
        <position position="37"/>
    </location>
    <ligand>
        <name>ATP</name>
        <dbReference type="ChEBI" id="CHEBI:30616"/>
    </ligand>
</feature>
<dbReference type="InterPro" id="IPR020568">
    <property type="entry name" value="Ribosomal_Su5_D2-typ_SF"/>
</dbReference>
<dbReference type="Gene3D" id="3.40.50.11260">
    <property type="match status" value="1"/>
</dbReference>
<feature type="domain" description="Histidine kinase/HSP90-like ATPase" evidence="11">
    <location>
        <begin position="30"/>
        <end position="184"/>
    </location>
</feature>
<name>A0A3D3R8X5_9PLAN</name>
<dbReference type="InterPro" id="IPR036890">
    <property type="entry name" value="HATPase_C_sf"/>
</dbReference>
<keyword evidence="6 8" id="KW-0346">Stress response</keyword>
<feature type="binding site" evidence="9">
    <location>
        <position position="174"/>
    </location>
    <ligand>
        <name>ATP</name>
        <dbReference type="ChEBI" id="CHEBI:30616"/>
    </ligand>
</feature>
<feature type="binding site" evidence="9">
    <location>
        <position position="41"/>
    </location>
    <ligand>
        <name>ATP</name>
        <dbReference type="ChEBI" id="CHEBI:30616"/>
    </ligand>
</feature>
<feature type="region of interest" description="C" evidence="8">
    <location>
        <begin position="552"/>
        <end position="636"/>
    </location>
</feature>
<keyword evidence="7 8" id="KW-0143">Chaperone</keyword>
<dbReference type="Proteomes" id="UP000263642">
    <property type="component" value="Unassembled WGS sequence"/>
</dbReference>
<dbReference type="GO" id="GO:0005524">
    <property type="term" value="F:ATP binding"/>
    <property type="evidence" value="ECO:0007669"/>
    <property type="project" value="UniProtKB-UniRule"/>
</dbReference>
<dbReference type="InterPro" id="IPR020575">
    <property type="entry name" value="Hsp90_N"/>
</dbReference>
<dbReference type="CDD" id="cd16927">
    <property type="entry name" value="HATPase_Hsp90-like"/>
    <property type="match status" value="1"/>
</dbReference>
<proteinExistence type="inferred from homology"/>
<keyword evidence="3 8" id="KW-0963">Cytoplasm</keyword>
<comment type="similarity">
    <text evidence="2 8">Belongs to the heat shock protein 90 family.</text>
</comment>
<evidence type="ECO:0000256" key="1">
    <source>
        <dbReference type="ARBA" id="ARBA00004496"/>
    </source>
</evidence>
<evidence type="ECO:0000256" key="2">
    <source>
        <dbReference type="ARBA" id="ARBA00008239"/>
    </source>
</evidence>
<reference evidence="12 13" key="1">
    <citation type="journal article" date="2018" name="Nat. Biotechnol.">
        <title>A standardized bacterial taxonomy based on genome phylogeny substantially revises the tree of life.</title>
        <authorList>
            <person name="Parks D.H."/>
            <person name="Chuvochina M."/>
            <person name="Waite D.W."/>
            <person name="Rinke C."/>
            <person name="Skarshewski A."/>
            <person name="Chaumeil P.A."/>
            <person name="Hugenholtz P."/>
        </authorList>
    </citation>
    <scope>NUCLEOTIDE SEQUENCE [LARGE SCALE GENOMIC DNA]</scope>
    <source>
        <strain evidence="12">UBA9375</strain>
    </source>
</reference>